<reference evidence="2" key="1">
    <citation type="journal article" date="2022" name="bioRxiv">
        <title>Sequencing and chromosome-scale assembly of the giantPleurodeles waltlgenome.</title>
        <authorList>
            <person name="Brown T."/>
            <person name="Elewa A."/>
            <person name="Iarovenko S."/>
            <person name="Subramanian E."/>
            <person name="Araus A.J."/>
            <person name="Petzold A."/>
            <person name="Susuki M."/>
            <person name="Suzuki K.-i.T."/>
            <person name="Hayashi T."/>
            <person name="Toyoda A."/>
            <person name="Oliveira C."/>
            <person name="Osipova E."/>
            <person name="Leigh N.D."/>
            <person name="Simon A."/>
            <person name="Yun M.H."/>
        </authorList>
    </citation>
    <scope>NUCLEOTIDE SEQUENCE</scope>
    <source>
        <strain evidence="2">20211129_DDA</strain>
        <tissue evidence="2">Liver</tissue>
    </source>
</reference>
<name>A0AAV7QNZ2_PLEWA</name>
<evidence type="ECO:0000313" key="3">
    <source>
        <dbReference type="Proteomes" id="UP001066276"/>
    </source>
</evidence>
<proteinExistence type="predicted"/>
<protein>
    <submittedName>
        <fullName evidence="2">Uncharacterized protein</fullName>
    </submittedName>
</protein>
<sequence>MCPAAVHRLTRSSSPTAGASHPAGRAEPAAALATVQWRGREEQGGEGKSRTWMRSPLYETPPPLQPPHLLPPRTQRRGAQISAVSALPSVHGLVVPRPPSPRGSRPEPAPPSLCTVPHGSLVARQSPVLRCYVWGFEFPSGSAIQDNCRGPESELTA</sequence>
<feature type="region of interest" description="Disordered" evidence="1">
    <location>
        <begin position="1"/>
        <end position="112"/>
    </location>
</feature>
<feature type="compositionally biased region" description="Low complexity" evidence="1">
    <location>
        <begin position="19"/>
        <end position="33"/>
    </location>
</feature>
<accession>A0AAV7QNZ2</accession>
<comment type="caution">
    <text evidence="2">The sequence shown here is derived from an EMBL/GenBank/DDBJ whole genome shotgun (WGS) entry which is preliminary data.</text>
</comment>
<dbReference type="AlphaFoldDB" id="A0AAV7QNZ2"/>
<dbReference type="EMBL" id="JANPWB010000010">
    <property type="protein sequence ID" value="KAJ1141071.1"/>
    <property type="molecule type" value="Genomic_DNA"/>
</dbReference>
<evidence type="ECO:0000256" key="1">
    <source>
        <dbReference type="SAM" id="MobiDB-lite"/>
    </source>
</evidence>
<feature type="compositionally biased region" description="Pro residues" evidence="1">
    <location>
        <begin position="96"/>
        <end position="111"/>
    </location>
</feature>
<feature type="compositionally biased region" description="Pro residues" evidence="1">
    <location>
        <begin position="59"/>
        <end position="70"/>
    </location>
</feature>
<organism evidence="2 3">
    <name type="scientific">Pleurodeles waltl</name>
    <name type="common">Iberian ribbed newt</name>
    <dbReference type="NCBI Taxonomy" id="8319"/>
    <lineage>
        <taxon>Eukaryota</taxon>
        <taxon>Metazoa</taxon>
        <taxon>Chordata</taxon>
        <taxon>Craniata</taxon>
        <taxon>Vertebrata</taxon>
        <taxon>Euteleostomi</taxon>
        <taxon>Amphibia</taxon>
        <taxon>Batrachia</taxon>
        <taxon>Caudata</taxon>
        <taxon>Salamandroidea</taxon>
        <taxon>Salamandridae</taxon>
        <taxon>Pleurodelinae</taxon>
        <taxon>Pleurodeles</taxon>
    </lineage>
</organism>
<dbReference type="Proteomes" id="UP001066276">
    <property type="component" value="Chromosome 6"/>
</dbReference>
<evidence type="ECO:0000313" key="2">
    <source>
        <dbReference type="EMBL" id="KAJ1141071.1"/>
    </source>
</evidence>
<keyword evidence="3" id="KW-1185">Reference proteome</keyword>
<gene>
    <name evidence="2" type="ORF">NDU88_007407</name>
</gene>
<feature type="compositionally biased region" description="Basic and acidic residues" evidence="1">
    <location>
        <begin position="38"/>
        <end position="49"/>
    </location>
</feature>